<keyword evidence="3" id="KW-0786">Thiamine pyrophosphate</keyword>
<dbReference type="EMBL" id="BJND01000005">
    <property type="protein sequence ID" value="GEC03005.1"/>
    <property type="molecule type" value="Genomic_DNA"/>
</dbReference>
<evidence type="ECO:0000256" key="2">
    <source>
        <dbReference type="ARBA" id="ARBA00007131"/>
    </source>
</evidence>
<dbReference type="PANTHER" id="PTHR47514:SF1">
    <property type="entry name" value="TRANSKETOLASE N-TERMINAL SECTION-RELATED"/>
    <property type="match status" value="1"/>
</dbReference>
<comment type="cofactor">
    <cofactor evidence="1">
        <name>thiamine diphosphate</name>
        <dbReference type="ChEBI" id="CHEBI:58937"/>
    </cofactor>
</comment>
<evidence type="ECO:0000256" key="1">
    <source>
        <dbReference type="ARBA" id="ARBA00001964"/>
    </source>
</evidence>
<sequence length="239" mass="25618">MIVCMTITEQHERTYGYADLPRLMALMTGDEKHSPAATSTLDVLWVLHDRVLRIGPERLEDPERDRFLLSKGHGPMAYYAVLAAKGFVPVDWLPGFGAYDSPLGHHPDRMLVPGVEIGSGSLGHGLPIGVGTALGLRAQGLHEPRVWVLIGDAELDEGSNHEAIAFAGPAGLERLHTVVIDNASASHARPGGIAARFEAAGWSTVTVDGRDHEALYAAFTAPHPGRPHAVVAQVEPKSE</sequence>
<evidence type="ECO:0000313" key="5">
    <source>
        <dbReference type="EMBL" id="GEC03005.1"/>
    </source>
</evidence>
<dbReference type="Gene3D" id="3.40.50.970">
    <property type="match status" value="1"/>
</dbReference>
<evidence type="ECO:0000313" key="6">
    <source>
        <dbReference type="Proteomes" id="UP000317881"/>
    </source>
</evidence>
<dbReference type="PANTHER" id="PTHR47514">
    <property type="entry name" value="TRANSKETOLASE N-TERMINAL SECTION-RELATED"/>
    <property type="match status" value="1"/>
</dbReference>
<evidence type="ECO:0000256" key="3">
    <source>
        <dbReference type="ARBA" id="ARBA00023052"/>
    </source>
</evidence>
<feature type="domain" description="Transketolase N-terminal" evidence="4">
    <location>
        <begin position="32"/>
        <end position="220"/>
    </location>
</feature>
<comment type="caution">
    <text evidence="5">The sequence shown here is derived from an EMBL/GenBank/DDBJ whole genome shotgun (WGS) entry which is preliminary data.</text>
</comment>
<reference evidence="5 6" key="1">
    <citation type="submission" date="2019-06" db="EMBL/GenBank/DDBJ databases">
        <title>Whole genome shotgun sequence of Streptomyces spinoverrucosus NBRC 14228.</title>
        <authorList>
            <person name="Hosoyama A."/>
            <person name="Uohara A."/>
            <person name="Ohji S."/>
            <person name="Ichikawa N."/>
        </authorList>
    </citation>
    <scope>NUCLEOTIDE SEQUENCE [LARGE SCALE GENOMIC DNA]</scope>
    <source>
        <strain evidence="5 6">NBRC 14228</strain>
    </source>
</reference>
<proteinExistence type="inferred from homology"/>
<gene>
    <name evidence="5" type="ORF">SSP24_06600</name>
</gene>
<dbReference type="AlphaFoldDB" id="A0A4Y3V9D5"/>
<accession>A0A4Y3V9D5</accession>
<protein>
    <submittedName>
        <fullName evidence="5">Transketolase</fullName>
    </submittedName>
</protein>
<dbReference type="GO" id="GO:0000287">
    <property type="term" value="F:magnesium ion binding"/>
    <property type="evidence" value="ECO:0007669"/>
    <property type="project" value="UniProtKB-ARBA"/>
</dbReference>
<organism evidence="5 6">
    <name type="scientific">Streptomyces spinoverrucosus</name>
    <dbReference type="NCBI Taxonomy" id="284043"/>
    <lineage>
        <taxon>Bacteria</taxon>
        <taxon>Bacillati</taxon>
        <taxon>Actinomycetota</taxon>
        <taxon>Actinomycetes</taxon>
        <taxon>Kitasatosporales</taxon>
        <taxon>Streptomycetaceae</taxon>
        <taxon>Streptomyces</taxon>
    </lineage>
</organism>
<dbReference type="SUPFAM" id="SSF52518">
    <property type="entry name" value="Thiamin diphosphate-binding fold (THDP-binding)"/>
    <property type="match status" value="1"/>
</dbReference>
<name>A0A4Y3V9D5_9ACTN</name>
<comment type="similarity">
    <text evidence="2">Belongs to the transketolase family.</text>
</comment>
<keyword evidence="6" id="KW-1185">Reference proteome</keyword>
<dbReference type="Pfam" id="PF00456">
    <property type="entry name" value="Transketolase_N"/>
    <property type="match status" value="1"/>
</dbReference>
<dbReference type="InterPro" id="IPR005474">
    <property type="entry name" value="Transketolase_N"/>
</dbReference>
<evidence type="ECO:0000259" key="4">
    <source>
        <dbReference type="Pfam" id="PF00456"/>
    </source>
</evidence>
<dbReference type="Proteomes" id="UP000317881">
    <property type="component" value="Unassembled WGS sequence"/>
</dbReference>
<dbReference type="InterPro" id="IPR029061">
    <property type="entry name" value="THDP-binding"/>
</dbReference>